<dbReference type="GO" id="GO:0008146">
    <property type="term" value="F:sulfotransferase activity"/>
    <property type="evidence" value="ECO:0007669"/>
    <property type="project" value="InterPro"/>
</dbReference>
<evidence type="ECO:0000313" key="3">
    <source>
        <dbReference type="Proteomes" id="UP000317893"/>
    </source>
</evidence>
<name>A0A542E1I6_9MICO</name>
<comment type="caution">
    <text evidence="2">The sequence shown here is derived from an EMBL/GenBank/DDBJ whole genome shotgun (WGS) entry which is preliminary data.</text>
</comment>
<evidence type="ECO:0000259" key="1">
    <source>
        <dbReference type="Pfam" id="PF00685"/>
    </source>
</evidence>
<keyword evidence="3" id="KW-1185">Reference proteome</keyword>
<evidence type="ECO:0000313" key="2">
    <source>
        <dbReference type="EMBL" id="TQJ09197.1"/>
    </source>
</evidence>
<dbReference type="EMBL" id="VFMN01000001">
    <property type="protein sequence ID" value="TQJ09197.1"/>
    <property type="molecule type" value="Genomic_DNA"/>
</dbReference>
<protein>
    <submittedName>
        <fullName evidence="2">Sulfotransferase domain-containing protein</fullName>
    </submittedName>
</protein>
<dbReference type="Pfam" id="PF00685">
    <property type="entry name" value="Sulfotransfer_1"/>
    <property type="match status" value="1"/>
</dbReference>
<organism evidence="2 3">
    <name type="scientific">Lapillicoccus jejuensis</name>
    <dbReference type="NCBI Taxonomy" id="402171"/>
    <lineage>
        <taxon>Bacteria</taxon>
        <taxon>Bacillati</taxon>
        <taxon>Actinomycetota</taxon>
        <taxon>Actinomycetes</taxon>
        <taxon>Micrococcales</taxon>
        <taxon>Intrasporangiaceae</taxon>
        <taxon>Lapillicoccus</taxon>
    </lineage>
</organism>
<dbReference type="Gene3D" id="3.40.50.300">
    <property type="entry name" value="P-loop containing nucleotide triphosphate hydrolases"/>
    <property type="match status" value="1"/>
</dbReference>
<dbReference type="RefSeq" id="WP_141848606.1">
    <property type="nucleotide sequence ID" value="NZ_BAAAPR010000005.1"/>
</dbReference>
<accession>A0A542E1I6</accession>
<proteinExistence type="predicted"/>
<dbReference type="Proteomes" id="UP000317893">
    <property type="component" value="Unassembled WGS sequence"/>
</dbReference>
<dbReference type="AlphaFoldDB" id="A0A542E1I6"/>
<dbReference type="InterPro" id="IPR000863">
    <property type="entry name" value="Sulfotransferase_dom"/>
</dbReference>
<feature type="domain" description="Sulfotransferase" evidence="1">
    <location>
        <begin position="23"/>
        <end position="269"/>
    </location>
</feature>
<sequence>MTTSTPPTGPAPTGTDRTATKVLFVAGTGRSGTTILSSIIGQIPGAMAAGEIRYIWERGFLEDHRCGCGEPFSSCPVWTQVVATAFPDGPPDPEAVSRDLLDRLRMLRVPSMVWRQLRGRPVVTPHPHDEAIAALYRAVIEVVRPTVLVDSSKVPPYGKLLERLPGLDLHVLQVIRDPRANAFSWQRLKETRDREGATDTMEQLELWRSAAMWLVWNYLVEFWWPWRRPSNVQVHYEQFVADPRRAVEDVASALGVDASSVDYVDEHAIRMRVNHTVAGNPNRHDTGVVRLRRDDEWRNAMPRWRQALVTAMTLPGLRHFGYGLRG</sequence>
<gene>
    <name evidence="2" type="ORF">FB458_2305</name>
</gene>
<keyword evidence="2" id="KW-0808">Transferase</keyword>
<dbReference type="OrthoDB" id="663914at2"/>
<dbReference type="SUPFAM" id="SSF52540">
    <property type="entry name" value="P-loop containing nucleoside triphosphate hydrolases"/>
    <property type="match status" value="1"/>
</dbReference>
<dbReference type="InterPro" id="IPR027417">
    <property type="entry name" value="P-loop_NTPase"/>
</dbReference>
<reference evidence="2 3" key="1">
    <citation type="submission" date="2019-06" db="EMBL/GenBank/DDBJ databases">
        <title>Sequencing the genomes of 1000 actinobacteria strains.</title>
        <authorList>
            <person name="Klenk H.-P."/>
        </authorList>
    </citation>
    <scope>NUCLEOTIDE SEQUENCE [LARGE SCALE GENOMIC DNA]</scope>
    <source>
        <strain evidence="2 3">DSM 18607</strain>
    </source>
</reference>